<accession>A0A0V1Q6V8</accession>
<evidence type="ECO:0000256" key="1">
    <source>
        <dbReference type="PIRNR" id="PIRNR037706"/>
    </source>
</evidence>
<name>A0A0V1Q6V8_9ASCO</name>
<dbReference type="PROSITE" id="PS51808">
    <property type="entry name" value="CHCH"/>
    <property type="match status" value="1"/>
</dbReference>
<reference evidence="2 3" key="1">
    <citation type="submission" date="2015-11" db="EMBL/GenBank/DDBJ databases">
        <title>The genome of Debaryomyces fabryi.</title>
        <authorList>
            <person name="Tafer H."/>
            <person name="Lopandic K."/>
        </authorList>
    </citation>
    <scope>NUCLEOTIDE SEQUENCE [LARGE SCALE GENOMIC DNA]</scope>
    <source>
        <strain evidence="2 3">CBS 789</strain>
    </source>
</reference>
<dbReference type="OrthoDB" id="2210at2759"/>
<keyword evidence="1" id="KW-0496">Mitochondrion</keyword>
<dbReference type="GO" id="GO:0003735">
    <property type="term" value="F:structural constituent of ribosome"/>
    <property type="evidence" value="ECO:0007669"/>
    <property type="project" value="InterPro"/>
</dbReference>
<dbReference type="EMBL" id="LMYN01000001">
    <property type="protein sequence ID" value="KSA04216.1"/>
    <property type="molecule type" value="Genomic_DNA"/>
</dbReference>
<dbReference type="GO" id="GO:0005763">
    <property type="term" value="C:mitochondrial small ribosomal subunit"/>
    <property type="evidence" value="ECO:0007669"/>
    <property type="project" value="TreeGrafter"/>
</dbReference>
<dbReference type="AlphaFoldDB" id="A0A0V1Q6V8"/>
<organism evidence="2 3">
    <name type="scientific">Debaryomyces fabryi</name>
    <dbReference type="NCBI Taxonomy" id="58627"/>
    <lineage>
        <taxon>Eukaryota</taxon>
        <taxon>Fungi</taxon>
        <taxon>Dikarya</taxon>
        <taxon>Ascomycota</taxon>
        <taxon>Saccharomycotina</taxon>
        <taxon>Pichiomycetes</taxon>
        <taxon>Debaryomycetaceae</taxon>
        <taxon>Debaryomyces</taxon>
    </lineage>
</organism>
<comment type="caution">
    <text evidence="2">The sequence shown here is derived from an EMBL/GenBank/DDBJ whole genome shotgun (WGS) entry which is preliminary data.</text>
</comment>
<dbReference type="PANTHER" id="PTHR28066:SF1">
    <property type="entry name" value="SMALL RIBOSOMAL SUBUNIT PROTEIN MS37"/>
    <property type="match status" value="1"/>
</dbReference>
<comment type="function">
    <text evidence="1">Component of the mitochondrial ribosome (mitoribosome), a dedicated translation machinery responsible for the synthesis of mitochondrial genome-encoded proteins, including at least some of the essential transmembrane subunits of the mitochondrial respiratory chain. The mitoribosomes are attached to the mitochondrial inner membrane and translation products are cotranslationally integrated into the membrane.</text>
</comment>
<evidence type="ECO:0000313" key="2">
    <source>
        <dbReference type="EMBL" id="KSA04216.1"/>
    </source>
</evidence>
<dbReference type="GO" id="GO:0032543">
    <property type="term" value="P:mitochondrial translation"/>
    <property type="evidence" value="ECO:0007669"/>
    <property type="project" value="InterPro"/>
</dbReference>
<comment type="subunit">
    <text evidence="1">Component of the mitochondrial small ribosomal subunit.</text>
</comment>
<evidence type="ECO:0000313" key="3">
    <source>
        <dbReference type="Proteomes" id="UP000054251"/>
    </source>
</evidence>
<keyword evidence="1" id="KW-0689">Ribosomal protein</keyword>
<dbReference type="GeneID" id="26837096"/>
<comment type="similarity">
    <text evidence="1">Belongs to the mitochondrion-specific ribosomal protein mS37 family.</text>
</comment>
<dbReference type="PANTHER" id="PTHR28066">
    <property type="entry name" value="37S RIBOSOMAL PROTEIN MRP10, MITOCHONDRIAL"/>
    <property type="match status" value="1"/>
</dbReference>
<dbReference type="InterPro" id="IPR017264">
    <property type="entry name" value="Ribosomal_mS37_fun"/>
</dbReference>
<sequence length="94" mass="10776">MAYKKLQTNKKLPPLPRLKIRRPTVSKSTNECFVLMSSLLNCWAANGEGSLQCSTFEHDLKNCMETFKPKKETISSINYHSARLYPKLRGKVND</sequence>
<dbReference type="PIRSF" id="PIRSF037706">
    <property type="entry name" value="MRP10"/>
    <property type="match status" value="1"/>
</dbReference>
<proteinExistence type="inferred from homology"/>
<gene>
    <name evidence="2" type="ORF">AC631_00087</name>
</gene>
<keyword evidence="3" id="KW-1185">Reference proteome</keyword>
<protein>
    <recommendedName>
        <fullName evidence="1">Small ribosomal subunit protein mS37</fullName>
    </recommendedName>
</protein>
<dbReference type="RefSeq" id="XP_015470318.1">
    <property type="nucleotide sequence ID" value="XM_015608917.1"/>
</dbReference>
<dbReference type="Proteomes" id="UP000054251">
    <property type="component" value="Unassembled WGS sequence"/>
</dbReference>
<keyword evidence="1" id="KW-0687">Ribonucleoprotein</keyword>
<comment type="subcellular location">
    <subcellularLocation>
        <location evidence="1">Mitochondrion</location>
    </subcellularLocation>
</comment>